<dbReference type="GO" id="GO:0006402">
    <property type="term" value="P:mRNA catabolic process"/>
    <property type="evidence" value="ECO:0007669"/>
    <property type="project" value="TreeGrafter"/>
</dbReference>
<dbReference type="SUPFAM" id="SSF50118">
    <property type="entry name" value="Cell growth inhibitor/plasmid maintenance toxic component"/>
    <property type="match status" value="1"/>
</dbReference>
<dbReference type="Gene3D" id="2.30.30.110">
    <property type="match status" value="1"/>
</dbReference>
<comment type="caution">
    <text evidence="1">The sequence shown here is derived from an EMBL/GenBank/DDBJ whole genome shotgun (WGS) entry which is preliminary data.</text>
</comment>
<dbReference type="GO" id="GO:0003677">
    <property type="term" value="F:DNA binding"/>
    <property type="evidence" value="ECO:0007669"/>
    <property type="project" value="InterPro"/>
</dbReference>
<dbReference type="PANTHER" id="PTHR33988:SF2">
    <property type="entry name" value="ENDORIBONUCLEASE MAZF"/>
    <property type="match status" value="1"/>
</dbReference>
<gene>
    <name evidence="1" type="ORF">EVG15_08470</name>
</gene>
<evidence type="ECO:0000313" key="2">
    <source>
        <dbReference type="Proteomes" id="UP000319296"/>
    </source>
</evidence>
<dbReference type="Pfam" id="PF02452">
    <property type="entry name" value="PemK_toxin"/>
    <property type="match status" value="1"/>
</dbReference>
<protein>
    <submittedName>
        <fullName evidence="1">Type II toxin-antitoxin system PemK/MazF family toxin</fullName>
    </submittedName>
</protein>
<sequence>MITYNKRDIVLVPFPFSDQTFIKKRPAVVISSNDYNNYSFDIIIMAVTSNIEAYSKIGECLINNYKEAGLLKPSSIKPAISTINKSLILRKLGTLSLKDINLMEKILRELLGL</sequence>
<dbReference type="EMBL" id="SGBB01000017">
    <property type="protein sequence ID" value="RZD17989.1"/>
    <property type="molecule type" value="Genomic_DNA"/>
</dbReference>
<dbReference type="GO" id="GO:0004521">
    <property type="term" value="F:RNA endonuclease activity"/>
    <property type="evidence" value="ECO:0007669"/>
    <property type="project" value="TreeGrafter"/>
</dbReference>
<evidence type="ECO:0000313" key="1">
    <source>
        <dbReference type="EMBL" id="RZD17989.1"/>
    </source>
</evidence>
<proteinExistence type="predicted"/>
<dbReference type="Proteomes" id="UP000319296">
    <property type="component" value="Unassembled WGS sequence"/>
</dbReference>
<dbReference type="InterPro" id="IPR011067">
    <property type="entry name" value="Plasmid_toxin/cell-grow_inhib"/>
</dbReference>
<reference evidence="1 2" key="1">
    <citation type="journal article" date="2019" name="ISME J.">
        <title>Insights into ecological role of a new deltaproteobacterial order Candidatus Acidulodesulfobacterales by metagenomics and metatranscriptomics.</title>
        <authorList>
            <person name="Tan S."/>
            <person name="Liu J."/>
            <person name="Fang Y."/>
            <person name="Hedlund B.P."/>
            <person name="Lian Z.H."/>
            <person name="Huang L.Y."/>
            <person name="Li J.T."/>
            <person name="Huang L.N."/>
            <person name="Li W.J."/>
            <person name="Jiang H.C."/>
            <person name="Dong H.L."/>
            <person name="Shu W.S."/>
        </authorList>
    </citation>
    <scope>NUCLEOTIDE SEQUENCE [LARGE SCALE GENOMIC DNA]</scope>
    <source>
        <strain evidence="1">AP1</strain>
    </source>
</reference>
<dbReference type="InterPro" id="IPR003477">
    <property type="entry name" value="PemK-like"/>
</dbReference>
<name>A0A519BL76_9DELT</name>
<dbReference type="GO" id="GO:0016075">
    <property type="term" value="P:rRNA catabolic process"/>
    <property type="evidence" value="ECO:0007669"/>
    <property type="project" value="TreeGrafter"/>
</dbReference>
<accession>A0A519BL76</accession>
<dbReference type="PANTHER" id="PTHR33988">
    <property type="entry name" value="ENDORIBONUCLEASE MAZF-RELATED"/>
    <property type="match status" value="1"/>
</dbReference>
<organism evidence="1 2">
    <name type="scientific">Candidatus Acididesulfobacter diazotrophicus</name>
    <dbReference type="NCBI Taxonomy" id="2597226"/>
    <lineage>
        <taxon>Bacteria</taxon>
        <taxon>Deltaproteobacteria</taxon>
        <taxon>Candidatus Acidulodesulfobacterales</taxon>
        <taxon>Candidatus Acididesulfobacter</taxon>
    </lineage>
</organism>
<dbReference type="AlphaFoldDB" id="A0A519BL76"/>